<sequence>MGQFHEQVYFQFKDCQIFKTAKEILGHKGIHFPKYLNGDSKQNLDYSQKKWNRCRCDYQIREKICNVCNESCIENRTLARWTIKKDDKLPQEMVGPWKFGEYQVMPAYKNDQKELDEINEIQIDDLNRKKRIRDKEITYEQVLLNPKKLMPIDYFSSPYSHQKITKDQYKLKHRQKKILEKNFYPKNFYFMEIQVLENQQD</sequence>
<protein>
    <submittedName>
        <fullName evidence="1">Uncharacterized protein</fullName>
    </submittedName>
</protein>
<gene>
    <name evidence="1" type="ORF">F8M41_004415</name>
</gene>
<organism evidence="1 2">
    <name type="scientific">Gigaspora margarita</name>
    <dbReference type="NCBI Taxonomy" id="4874"/>
    <lineage>
        <taxon>Eukaryota</taxon>
        <taxon>Fungi</taxon>
        <taxon>Fungi incertae sedis</taxon>
        <taxon>Mucoromycota</taxon>
        <taxon>Glomeromycotina</taxon>
        <taxon>Glomeromycetes</taxon>
        <taxon>Diversisporales</taxon>
        <taxon>Gigasporaceae</taxon>
        <taxon>Gigaspora</taxon>
    </lineage>
</organism>
<proteinExistence type="predicted"/>
<keyword evidence="2" id="KW-1185">Reference proteome</keyword>
<dbReference type="EMBL" id="WTPW01000015">
    <property type="protein sequence ID" value="KAF0559900.1"/>
    <property type="molecule type" value="Genomic_DNA"/>
</dbReference>
<name>A0A8H4B4T2_GIGMA</name>
<accession>A0A8H4B4T2</accession>
<reference evidence="1 2" key="1">
    <citation type="journal article" date="2019" name="Environ. Microbiol.">
        <title>At the nexus of three kingdoms: the genome of the mycorrhizal fungus Gigaspora margarita provides insights into plant, endobacterial and fungal interactions.</title>
        <authorList>
            <person name="Venice F."/>
            <person name="Ghignone S."/>
            <person name="Salvioli di Fossalunga A."/>
            <person name="Amselem J."/>
            <person name="Novero M."/>
            <person name="Xianan X."/>
            <person name="Sedzielewska Toro K."/>
            <person name="Morin E."/>
            <person name="Lipzen A."/>
            <person name="Grigoriev I.V."/>
            <person name="Henrissat B."/>
            <person name="Martin F.M."/>
            <person name="Bonfante P."/>
        </authorList>
    </citation>
    <scope>NUCLEOTIDE SEQUENCE [LARGE SCALE GENOMIC DNA]</scope>
    <source>
        <strain evidence="1 2">BEG34</strain>
    </source>
</reference>
<evidence type="ECO:0000313" key="2">
    <source>
        <dbReference type="Proteomes" id="UP000439903"/>
    </source>
</evidence>
<comment type="caution">
    <text evidence="1">The sequence shown here is derived from an EMBL/GenBank/DDBJ whole genome shotgun (WGS) entry which is preliminary data.</text>
</comment>
<evidence type="ECO:0000313" key="1">
    <source>
        <dbReference type="EMBL" id="KAF0559900.1"/>
    </source>
</evidence>
<dbReference type="OrthoDB" id="2427354at2759"/>
<dbReference type="Proteomes" id="UP000439903">
    <property type="component" value="Unassembled WGS sequence"/>
</dbReference>
<dbReference type="AlphaFoldDB" id="A0A8H4B4T2"/>